<keyword evidence="9" id="KW-1185">Reference proteome</keyword>
<accession>A0A398BEP5</accession>
<comment type="subcellular location">
    <subcellularLocation>
        <location evidence="1">Cell membrane</location>
        <topology evidence="1">Multi-pass membrane protein</topology>
    </subcellularLocation>
</comment>
<dbReference type="AlphaFoldDB" id="A0A398BEP5"/>
<organism evidence="8 9">
    <name type="scientific">Peribacillus asahii</name>
    <dbReference type="NCBI Taxonomy" id="228899"/>
    <lineage>
        <taxon>Bacteria</taxon>
        <taxon>Bacillati</taxon>
        <taxon>Bacillota</taxon>
        <taxon>Bacilli</taxon>
        <taxon>Bacillales</taxon>
        <taxon>Bacillaceae</taxon>
        <taxon>Peribacillus</taxon>
    </lineage>
</organism>
<feature type="transmembrane region" description="Helical" evidence="6">
    <location>
        <begin position="210"/>
        <end position="236"/>
    </location>
</feature>
<sequence>MNYTNTSKIWTMPFFVALINNFFLFIVYYSLITILPVYVIRELKGSEVQAGLMMTIFMLSAILVRPFSGKIIDVLGKRKTLIVAELFFGLSTFLYLWVDDLYLLLALRFFHGIWFSIVTTVLIAIANDIVPDKRKGEGLGYFAMSMNLAVVVGPFIALTAVQFFPYQSLFLGLAVAIVIAFLGSFSIKVSENRPIIIERKPLSIHDLFEVRAIPIAIVGCLTAFSYSSIMSFISVYAEGEGVFEYVSLFFVVFASAMILVRPFTGRLYDRRGPNYVIYPSFIFFAIGLFVLSSMHSVTMLLIAGALIGMGYGSIVPCFQTLAIQSAEKHRSSHATSTFFTLFDSGMAAGAFVLGIISSYLGYSMLYIICGIIVVITIPVYKQLSSRKRKDERIVDSQREGA</sequence>
<evidence type="ECO:0000313" key="9">
    <source>
        <dbReference type="Proteomes" id="UP000266016"/>
    </source>
</evidence>
<keyword evidence="2" id="KW-0813">Transport</keyword>
<evidence type="ECO:0000256" key="4">
    <source>
        <dbReference type="ARBA" id="ARBA00022989"/>
    </source>
</evidence>
<feature type="domain" description="Major facilitator superfamily (MFS) profile" evidence="7">
    <location>
        <begin position="14"/>
        <end position="388"/>
    </location>
</feature>
<dbReference type="PANTHER" id="PTHR23531:SF2">
    <property type="entry name" value="PERMEASE"/>
    <property type="match status" value="1"/>
</dbReference>
<evidence type="ECO:0000256" key="2">
    <source>
        <dbReference type="ARBA" id="ARBA00022448"/>
    </source>
</evidence>
<dbReference type="Pfam" id="PF07690">
    <property type="entry name" value="MFS_1"/>
    <property type="match status" value="1"/>
</dbReference>
<feature type="transmembrane region" description="Helical" evidence="6">
    <location>
        <begin position="104"/>
        <end position="126"/>
    </location>
</feature>
<keyword evidence="3 6" id="KW-0812">Transmembrane</keyword>
<name>A0A398BEP5_9BACI</name>
<dbReference type="SUPFAM" id="SSF103473">
    <property type="entry name" value="MFS general substrate transporter"/>
    <property type="match status" value="1"/>
</dbReference>
<comment type="caution">
    <text evidence="8">The sequence shown here is derived from an EMBL/GenBank/DDBJ whole genome shotgun (WGS) entry which is preliminary data.</text>
</comment>
<feature type="transmembrane region" description="Helical" evidence="6">
    <location>
        <begin position="169"/>
        <end position="189"/>
    </location>
</feature>
<proteinExistence type="predicted"/>
<protein>
    <submittedName>
        <fullName evidence="8">MFS transporter</fullName>
    </submittedName>
</protein>
<evidence type="ECO:0000256" key="5">
    <source>
        <dbReference type="ARBA" id="ARBA00023136"/>
    </source>
</evidence>
<feature type="transmembrane region" description="Helical" evidence="6">
    <location>
        <begin position="300"/>
        <end position="323"/>
    </location>
</feature>
<gene>
    <name evidence="8" type="ORF">D1953_10380</name>
</gene>
<dbReference type="InterPro" id="IPR052714">
    <property type="entry name" value="MFS_Exporter"/>
</dbReference>
<dbReference type="GO" id="GO:0005886">
    <property type="term" value="C:plasma membrane"/>
    <property type="evidence" value="ECO:0007669"/>
    <property type="project" value="UniProtKB-SubCell"/>
</dbReference>
<evidence type="ECO:0000256" key="6">
    <source>
        <dbReference type="SAM" id="Phobius"/>
    </source>
</evidence>
<feature type="transmembrane region" description="Helical" evidence="6">
    <location>
        <begin position="335"/>
        <end position="356"/>
    </location>
</feature>
<dbReference type="PANTHER" id="PTHR23531">
    <property type="entry name" value="QUINOLENE RESISTANCE PROTEIN NORA"/>
    <property type="match status" value="1"/>
</dbReference>
<dbReference type="EMBL" id="QWVS01000016">
    <property type="protein sequence ID" value="RID86170.1"/>
    <property type="molecule type" value="Genomic_DNA"/>
</dbReference>
<feature type="transmembrane region" description="Helical" evidence="6">
    <location>
        <begin position="275"/>
        <end position="294"/>
    </location>
</feature>
<feature type="transmembrane region" description="Helical" evidence="6">
    <location>
        <begin position="138"/>
        <end position="163"/>
    </location>
</feature>
<dbReference type="InterPro" id="IPR011701">
    <property type="entry name" value="MFS"/>
</dbReference>
<evidence type="ECO:0000256" key="1">
    <source>
        <dbReference type="ARBA" id="ARBA00004651"/>
    </source>
</evidence>
<reference evidence="8 9" key="1">
    <citation type="submission" date="2018-08" db="EMBL/GenBank/DDBJ databases">
        <title>Bacillus jemisoniae sp. nov., Bacillus chryseoplanitiae sp. nov., Bacillus resnikiae sp. nov., and Bacillus frankliniae sp. nov., isolated from Viking spacecraft and associated surfaces.</title>
        <authorList>
            <person name="Seuylemezian A."/>
            <person name="Vaishampayan P."/>
        </authorList>
    </citation>
    <scope>NUCLEOTIDE SEQUENCE [LARGE SCALE GENOMIC DNA]</scope>
    <source>
        <strain evidence="8 9">MA001</strain>
    </source>
</reference>
<dbReference type="GO" id="GO:0022857">
    <property type="term" value="F:transmembrane transporter activity"/>
    <property type="evidence" value="ECO:0007669"/>
    <property type="project" value="InterPro"/>
</dbReference>
<evidence type="ECO:0000259" key="7">
    <source>
        <dbReference type="PROSITE" id="PS50850"/>
    </source>
</evidence>
<feature type="transmembrane region" description="Helical" evidence="6">
    <location>
        <begin position="50"/>
        <end position="68"/>
    </location>
</feature>
<evidence type="ECO:0000313" key="8">
    <source>
        <dbReference type="EMBL" id="RID86170.1"/>
    </source>
</evidence>
<feature type="transmembrane region" description="Helical" evidence="6">
    <location>
        <begin position="362"/>
        <end position="380"/>
    </location>
</feature>
<keyword evidence="4 6" id="KW-1133">Transmembrane helix</keyword>
<feature type="transmembrane region" description="Helical" evidence="6">
    <location>
        <begin position="80"/>
        <end position="98"/>
    </location>
</feature>
<keyword evidence="5 6" id="KW-0472">Membrane</keyword>
<evidence type="ECO:0000256" key="3">
    <source>
        <dbReference type="ARBA" id="ARBA00022692"/>
    </source>
</evidence>
<feature type="transmembrane region" description="Helical" evidence="6">
    <location>
        <begin position="12"/>
        <end position="38"/>
    </location>
</feature>
<dbReference type="PROSITE" id="PS50850">
    <property type="entry name" value="MFS"/>
    <property type="match status" value="1"/>
</dbReference>
<dbReference type="InterPro" id="IPR036259">
    <property type="entry name" value="MFS_trans_sf"/>
</dbReference>
<dbReference type="CDD" id="cd17489">
    <property type="entry name" value="MFS_YfcJ_like"/>
    <property type="match status" value="1"/>
</dbReference>
<dbReference type="RefSeq" id="WP_119117107.1">
    <property type="nucleotide sequence ID" value="NZ_QWVS01000016.1"/>
</dbReference>
<dbReference type="InterPro" id="IPR020846">
    <property type="entry name" value="MFS_dom"/>
</dbReference>
<dbReference type="Proteomes" id="UP000266016">
    <property type="component" value="Unassembled WGS sequence"/>
</dbReference>
<feature type="transmembrane region" description="Helical" evidence="6">
    <location>
        <begin position="242"/>
        <end position="263"/>
    </location>
</feature>
<dbReference type="Gene3D" id="1.20.1250.20">
    <property type="entry name" value="MFS general substrate transporter like domains"/>
    <property type="match status" value="1"/>
</dbReference>